<sequence length="110" mass="12227">MVSSSRSMRSIFSRICCMAASEQRAAISEPTYPWVSEAICSRSTSSPSFMFLVWIWRTSRRPVGSGIPISTSRSKRPKRRRAGSIELGRLVAAMTTTLERAFMPSMSVSS</sequence>
<evidence type="ECO:0000313" key="2">
    <source>
        <dbReference type="Proteomes" id="UP000007174"/>
    </source>
</evidence>
<gene>
    <name evidence="1" type="ORF">CH063_03536</name>
</gene>
<accession>H1VY80</accession>
<name>H1VY80_COLHI</name>
<organism evidence="1 2">
    <name type="scientific">Colletotrichum higginsianum (strain IMI 349063)</name>
    <name type="common">Crucifer anthracnose fungus</name>
    <dbReference type="NCBI Taxonomy" id="759273"/>
    <lineage>
        <taxon>Eukaryota</taxon>
        <taxon>Fungi</taxon>
        <taxon>Dikarya</taxon>
        <taxon>Ascomycota</taxon>
        <taxon>Pezizomycotina</taxon>
        <taxon>Sordariomycetes</taxon>
        <taxon>Hypocreomycetidae</taxon>
        <taxon>Glomerellales</taxon>
        <taxon>Glomerellaceae</taxon>
        <taxon>Colletotrichum</taxon>
        <taxon>Colletotrichum destructivum species complex</taxon>
    </lineage>
</organism>
<feature type="non-terminal residue" evidence="1">
    <location>
        <position position="110"/>
    </location>
</feature>
<dbReference type="HOGENOM" id="CLU_2176964_0_0_1"/>
<dbReference type="AlphaFoldDB" id="H1VY80"/>
<protein>
    <submittedName>
        <fullName evidence="1">Uncharacterized protein</fullName>
    </submittedName>
</protein>
<proteinExistence type="predicted"/>
<dbReference type="Proteomes" id="UP000007174">
    <property type="component" value="Unassembled WGS sequence"/>
</dbReference>
<dbReference type="EMBL" id="CACQ02007512">
    <property type="protein sequence ID" value="CCF45192.1"/>
    <property type="molecule type" value="Genomic_DNA"/>
</dbReference>
<evidence type="ECO:0000313" key="1">
    <source>
        <dbReference type="EMBL" id="CCF45192.1"/>
    </source>
</evidence>
<reference evidence="2" key="1">
    <citation type="journal article" date="2012" name="Nat. Genet.">
        <title>Lifestyle transitions in plant pathogenic Colletotrichum fungi deciphered by genome and transcriptome analyses.</title>
        <authorList>
            <person name="O'Connell R.J."/>
            <person name="Thon M.R."/>
            <person name="Hacquard S."/>
            <person name="Amyotte S.G."/>
            <person name="Kleemann J."/>
            <person name="Torres M.F."/>
            <person name="Damm U."/>
            <person name="Buiate E.A."/>
            <person name="Epstein L."/>
            <person name="Alkan N."/>
            <person name="Altmueller J."/>
            <person name="Alvarado-Balderrama L."/>
            <person name="Bauser C.A."/>
            <person name="Becker C."/>
            <person name="Birren B.W."/>
            <person name="Chen Z."/>
            <person name="Choi J."/>
            <person name="Crouch J.A."/>
            <person name="Duvick J.P."/>
            <person name="Farman M.A."/>
            <person name="Gan P."/>
            <person name="Heiman D."/>
            <person name="Henrissat B."/>
            <person name="Howard R.J."/>
            <person name="Kabbage M."/>
            <person name="Koch C."/>
            <person name="Kracher B."/>
            <person name="Kubo Y."/>
            <person name="Law A.D."/>
            <person name="Lebrun M.-H."/>
            <person name="Lee Y.-H."/>
            <person name="Miyara I."/>
            <person name="Moore N."/>
            <person name="Neumann U."/>
            <person name="Nordstroem K."/>
            <person name="Panaccione D.G."/>
            <person name="Panstruga R."/>
            <person name="Place M."/>
            <person name="Proctor R.H."/>
            <person name="Prusky D."/>
            <person name="Rech G."/>
            <person name="Reinhardt R."/>
            <person name="Rollins J.A."/>
            <person name="Rounsley S."/>
            <person name="Schardl C.L."/>
            <person name="Schwartz D.C."/>
            <person name="Shenoy N."/>
            <person name="Shirasu K."/>
            <person name="Sikhakolli U.R."/>
            <person name="Stueber K."/>
            <person name="Sukno S.A."/>
            <person name="Sweigard J.A."/>
            <person name="Takano Y."/>
            <person name="Takahara H."/>
            <person name="Trail F."/>
            <person name="van der Does H.C."/>
            <person name="Voll L.M."/>
            <person name="Will I."/>
            <person name="Young S."/>
            <person name="Zeng Q."/>
            <person name="Zhang J."/>
            <person name="Zhou S."/>
            <person name="Dickman M.B."/>
            <person name="Schulze-Lefert P."/>
            <person name="Ver Loren van Themaat E."/>
            <person name="Ma L.-J."/>
            <person name="Vaillancourt L.J."/>
        </authorList>
    </citation>
    <scope>NUCLEOTIDE SEQUENCE [LARGE SCALE GENOMIC DNA]</scope>
    <source>
        <strain evidence="2">IMI 349063</strain>
    </source>
</reference>